<dbReference type="EMBL" id="CP045226">
    <property type="protein sequence ID" value="QFS43867.1"/>
    <property type="molecule type" value="Genomic_DNA"/>
</dbReference>
<name>A0A5P8VU07_9NOSO</name>
<organism evidence="1 2">
    <name type="scientific">Nostoc sphaeroides CCNUC1</name>
    <dbReference type="NCBI Taxonomy" id="2653204"/>
    <lineage>
        <taxon>Bacteria</taxon>
        <taxon>Bacillati</taxon>
        <taxon>Cyanobacteriota</taxon>
        <taxon>Cyanophyceae</taxon>
        <taxon>Nostocales</taxon>
        <taxon>Nostocaceae</taxon>
        <taxon>Nostoc</taxon>
    </lineage>
</organism>
<evidence type="ECO:0000313" key="2">
    <source>
        <dbReference type="Proteomes" id="UP000326678"/>
    </source>
</evidence>
<reference evidence="1 2" key="1">
    <citation type="submission" date="2019-10" db="EMBL/GenBank/DDBJ databases">
        <title>Genomic and transcriptomic insights into the perfect genentic adaptation of a filamentous nitrogen-fixing cyanobacterium to rice fields.</title>
        <authorList>
            <person name="Chen Z."/>
        </authorList>
    </citation>
    <scope>NUCLEOTIDE SEQUENCE [LARGE SCALE GENOMIC DNA]</scope>
    <source>
        <strain evidence="1">CCNUC1</strain>
    </source>
</reference>
<keyword evidence="2" id="KW-1185">Reference proteome</keyword>
<dbReference type="Proteomes" id="UP000326678">
    <property type="component" value="Chromosome Gxm1"/>
</dbReference>
<sequence>MPQPRNSLTEQYCIPRRDSNEAGICQVWLMVLENHNPWQDRTSV</sequence>
<protein>
    <submittedName>
        <fullName evidence="1">Uncharacterized protein</fullName>
    </submittedName>
</protein>
<accession>A0A5P8VU07</accession>
<evidence type="ECO:0000313" key="1">
    <source>
        <dbReference type="EMBL" id="QFS43867.1"/>
    </source>
</evidence>
<gene>
    <name evidence="1" type="ORF">GXM_01340</name>
</gene>
<proteinExistence type="predicted"/>
<dbReference type="AlphaFoldDB" id="A0A5P8VU07"/>
<dbReference type="KEGG" id="nsh:GXM_01340"/>